<dbReference type="PROSITE" id="PS50097">
    <property type="entry name" value="BTB"/>
    <property type="match status" value="1"/>
</dbReference>
<evidence type="ECO:0000313" key="2">
    <source>
        <dbReference type="EMBL" id="KAK0621095.1"/>
    </source>
</evidence>
<comment type="caution">
    <text evidence="2">The sequence shown here is derived from an EMBL/GenBank/DDBJ whole genome shotgun (WGS) entry which is preliminary data.</text>
</comment>
<gene>
    <name evidence="2" type="ORF">DIS24_g11456</name>
</gene>
<dbReference type="PANTHER" id="PTHR24413">
    <property type="entry name" value="SPECKLE-TYPE POZ PROTEIN"/>
    <property type="match status" value="1"/>
</dbReference>
<accession>A0AA40C134</accession>
<dbReference type="InterPro" id="IPR000210">
    <property type="entry name" value="BTB/POZ_dom"/>
</dbReference>
<organism evidence="2 3">
    <name type="scientific">Lasiodiplodia hormozganensis</name>
    <dbReference type="NCBI Taxonomy" id="869390"/>
    <lineage>
        <taxon>Eukaryota</taxon>
        <taxon>Fungi</taxon>
        <taxon>Dikarya</taxon>
        <taxon>Ascomycota</taxon>
        <taxon>Pezizomycotina</taxon>
        <taxon>Dothideomycetes</taxon>
        <taxon>Dothideomycetes incertae sedis</taxon>
        <taxon>Botryosphaeriales</taxon>
        <taxon>Botryosphaeriaceae</taxon>
        <taxon>Lasiodiplodia</taxon>
    </lineage>
</organism>
<dbReference type="CDD" id="cd18186">
    <property type="entry name" value="BTB_POZ_ZBTB_KLHL-like"/>
    <property type="match status" value="1"/>
</dbReference>
<sequence length="280" mass="32417">MPRYDEYDLPFSFAGSHEGQRELLGHLKNTCFSDKFSDMKVRLSNGEEINCHRVIVCARCQFFDNALKDNRFREGQTGVIDMPNDRPHAIKALLEFCYKGGYTVSSDLDLSDKLLFQVDVMNVAAIYKMETLENIPAGWVYSCLTNNWNAVIPILPDVYRILEHLDSPTRSKWSPYMLDTLLKGALDHIDPLIETETWEGLWNHARDFMEEMSRGMEEKWYRQDWHIDLAEKWLTKMLGAEALRVVQCPTRGCAIRKKGVIISGEPVWTCRSCQVKVRLD</sequence>
<dbReference type="EMBL" id="JAUJDW010000166">
    <property type="protein sequence ID" value="KAK0621095.1"/>
    <property type="molecule type" value="Genomic_DNA"/>
</dbReference>
<evidence type="ECO:0000313" key="3">
    <source>
        <dbReference type="Proteomes" id="UP001175001"/>
    </source>
</evidence>
<feature type="domain" description="BTB" evidence="1">
    <location>
        <begin position="37"/>
        <end position="106"/>
    </location>
</feature>
<dbReference type="AlphaFoldDB" id="A0AA40C134"/>
<reference evidence="2" key="1">
    <citation type="submission" date="2023-06" db="EMBL/GenBank/DDBJ databases">
        <title>Multi-omics analyses reveal the molecular pathogenesis toolkit of Lasiodiplodia hormozganensis, a cross-kingdom pathogen.</title>
        <authorList>
            <person name="Felix C."/>
            <person name="Meneses R."/>
            <person name="Goncalves M.F.M."/>
            <person name="Tilleman L."/>
            <person name="Duarte A.S."/>
            <person name="Jorrin-Novo J.V."/>
            <person name="Van De Peer Y."/>
            <person name="Deforce D."/>
            <person name="Van Nieuwerburgh F."/>
            <person name="Esteves A.C."/>
            <person name="Alves A."/>
        </authorList>
    </citation>
    <scope>NUCLEOTIDE SEQUENCE</scope>
    <source>
        <strain evidence="2">CBS 339.90</strain>
    </source>
</reference>
<name>A0AA40C134_9PEZI</name>
<dbReference type="InterPro" id="IPR011333">
    <property type="entry name" value="SKP1/BTB/POZ_sf"/>
</dbReference>
<proteinExistence type="predicted"/>
<dbReference type="Pfam" id="PF00651">
    <property type="entry name" value="BTB"/>
    <property type="match status" value="1"/>
</dbReference>
<dbReference type="Gene3D" id="3.30.710.10">
    <property type="entry name" value="Potassium Channel Kv1.1, Chain A"/>
    <property type="match status" value="1"/>
</dbReference>
<protein>
    <recommendedName>
        <fullName evidence="1">BTB domain-containing protein</fullName>
    </recommendedName>
</protein>
<keyword evidence="3" id="KW-1185">Reference proteome</keyword>
<dbReference type="SUPFAM" id="SSF54695">
    <property type="entry name" value="POZ domain"/>
    <property type="match status" value="1"/>
</dbReference>
<evidence type="ECO:0000259" key="1">
    <source>
        <dbReference type="PROSITE" id="PS50097"/>
    </source>
</evidence>
<dbReference type="Proteomes" id="UP001175001">
    <property type="component" value="Unassembled WGS sequence"/>
</dbReference>